<dbReference type="SMART" id="SM00320">
    <property type="entry name" value="WD40"/>
    <property type="match status" value="1"/>
</dbReference>
<dbReference type="GO" id="GO:0008203">
    <property type="term" value="P:cholesterol metabolic process"/>
    <property type="evidence" value="ECO:0007669"/>
    <property type="project" value="UniProtKB-KW"/>
</dbReference>
<feature type="transmembrane region" description="Helical" evidence="20">
    <location>
        <begin position="82"/>
        <end position="103"/>
    </location>
</feature>
<keyword evidence="10" id="KW-0333">Golgi apparatus</keyword>
<dbReference type="PANTHER" id="PTHR46378">
    <property type="entry name" value="STEROL REGULATORY ELEMENT-BINDING PROTEIN CLEAVAGE-ACTIVATING PROTEIN"/>
    <property type="match status" value="1"/>
</dbReference>
<evidence type="ECO:0000256" key="17">
    <source>
        <dbReference type="ARBA" id="ARBA00045958"/>
    </source>
</evidence>
<evidence type="ECO:0000313" key="23">
    <source>
        <dbReference type="Proteomes" id="UP000722485"/>
    </source>
</evidence>
<evidence type="ECO:0000256" key="3">
    <source>
        <dbReference type="ARBA" id="ARBA00004557"/>
    </source>
</evidence>
<evidence type="ECO:0000256" key="7">
    <source>
        <dbReference type="ARBA" id="ARBA00022574"/>
    </source>
</evidence>
<dbReference type="Gene3D" id="2.130.10.10">
    <property type="entry name" value="YVTN repeat-like/Quinoprotein amine dehydrogenase"/>
    <property type="match status" value="1"/>
</dbReference>
<dbReference type="GO" id="GO:0032934">
    <property type="term" value="F:sterol binding"/>
    <property type="evidence" value="ECO:0007669"/>
    <property type="project" value="InterPro"/>
</dbReference>
<dbReference type="Pfam" id="PF12349">
    <property type="entry name" value="Sterol-sensing"/>
    <property type="match status" value="1"/>
</dbReference>
<organism evidence="22 23">
    <name type="scientific">Cylindrodendrum hubeiense</name>
    <dbReference type="NCBI Taxonomy" id="595255"/>
    <lineage>
        <taxon>Eukaryota</taxon>
        <taxon>Fungi</taxon>
        <taxon>Dikarya</taxon>
        <taxon>Ascomycota</taxon>
        <taxon>Pezizomycotina</taxon>
        <taxon>Sordariomycetes</taxon>
        <taxon>Hypocreomycetidae</taxon>
        <taxon>Hypocreales</taxon>
        <taxon>Nectriaceae</taxon>
        <taxon>Cylindrodendrum</taxon>
    </lineage>
</organism>
<feature type="transmembrane region" description="Helical" evidence="20">
    <location>
        <begin position="337"/>
        <end position="353"/>
    </location>
</feature>
<dbReference type="SUPFAM" id="SSF101908">
    <property type="entry name" value="Putative isomerase YbhE"/>
    <property type="match status" value="1"/>
</dbReference>
<dbReference type="PANTHER" id="PTHR46378:SF1">
    <property type="entry name" value="STEROL REGULATORY ELEMENT-BINDING PROTEIN CLEAVAGE-ACTIVATING PROTEIN"/>
    <property type="match status" value="1"/>
</dbReference>
<evidence type="ECO:0000256" key="4">
    <source>
        <dbReference type="ARBA" id="ARBA00007410"/>
    </source>
</evidence>
<evidence type="ECO:0000256" key="10">
    <source>
        <dbReference type="ARBA" id="ARBA00023034"/>
    </source>
</evidence>
<keyword evidence="16" id="KW-0968">Cytoplasmic vesicle</keyword>
<evidence type="ECO:0000256" key="5">
    <source>
        <dbReference type="ARBA" id="ARBA00019541"/>
    </source>
</evidence>
<evidence type="ECO:0000256" key="6">
    <source>
        <dbReference type="ARBA" id="ARBA00022548"/>
    </source>
</evidence>
<sequence>MSRQLLPPAPRSSSSCSWPGSTSTFLSHIYECSPPVLLTSRDTPVLYPSSALSSYPATRTTEAPVLAPSHPLRNGLTRYGSYAANHVVTTLLVSVAVATMFIYPIPFLFTTDFINGASNLPHHAWTVAQPLPYGAAIHPDVMMRSIWVHSSYMQALDRTLLSSALDLQDELLGSTEGFDPSRGRREDRLVPQEPSIDLSPEQRDAFHAINGLTNQSWFFHSPLQYWDCSHERILADPDILTTVNDKKNQSTSVNVTLRHSIVFSGKRFEERRLMAADALVITLVYLRDSPVGRQWERKAATIPEKFADKWDMYPPDGRVSASQLYEFHFRPISRQDSVILAIAYGLTALYFFISLSKLRAFKSKFGLILTVVTQIAFSLMSSFTICAIFRINLSRIPRAAYPLVVLAMSLENIFRLINAVILTPSEDNTSSRIGHAFGDTAYTAIASSMQNVLMLLALSRWVSPGVSAFCIFAAIAIVFDLFYLSTFFLSVLSVDVRRTELSDALAKASSRHNWTASEAKTLSPWGLVLQGKVTMSTRIAGTIIMLGFVLIAQWHFFEDDTIFHFLGRVLRDTGHNEIILSKSSPLNDLHQARSPKSWLRLQDHETAHEIISIIKPSAHSYVARVYEPVVFVMKNSDRMPNFKEPTLLPAVYDFINHQLTRFLVIVIVVIAAIRLLTNYLLWEDDSNDDENHHLDSDPLLSVKSFTGGHVLDIAMLAASPDGHVVSVGLDRLIRIWDVRPGGLNYVITDGEKNDEAPFPVLAMAMDSDSEWLAILSSFKTVLWNLKERRWGPTLPVDLYGQKPEAFFFMPSSQNDDIPRLVLVRRNGTLTEFVPDAGEGEDFGVCRSPLTCVQPLVEKVGKQPSLGKVSVVTASRRGCVHAATRETSSWKSRSVELEGLGSHAVHQVVPLPSLGLFLIAGANRIGGLTWLTLCYTEAESGDCIIHTYVPPEDSDLICFDSSATPVSRGWCSWDSAKETRRHVENPGTWDIVSDGSVAGVRQKSGQSRGIAVEGKRRADGLRHRSPRKETSRDVFGRWEVWTVSQSSRMRTDETRPLFKDDENSGHLMVSELGPMIRVGQRSVAFSFGNVVKLMTVGGQERFEVVAGENDREHMNVGSRRRKLGAMSRPRAWS</sequence>
<keyword evidence="6" id="KW-0153">Cholesterol metabolism</keyword>
<accession>A0A9P5L841</accession>
<dbReference type="GO" id="GO:0005789">
    <property type="term" value="C:endoplasmic reticulum membrane"/>
    <property type="evidence" value="ECO:0007669"/>
    <property type="project" value="InterPro"/>
</dbReference>
<keyword evidence="12" id="KW-0446">Lipid-binding</keyword>
<dbReference type="EMBL" id="JAANBB010000860">
    <property type="protein sequence ID" value="KAF7532986.1"/>
    <property type="molecule type" value="Genomic_DNA"/>
</dbReference>
<keyword evidence="13 20" id="KW-0472">Membrane</keyword>
<dbReference type="InterPro" id="IPR015943">
    <property type="entry name" value="WD40/YVTN_repeat-like_dom_sf"/>
</dbReference>
<evidence type="ECO:0000256" key="11">
    <source>
        <dbReference type="ARBA" id="ARBA00023098"/>
    </source>
</evidence>
<dbReference type="InterPro" id="IPR053958">
    <property type="entry name" value="HMGCR/SNAP/NPC1-like_SSD"/>
</dbReference>
<evidence type="ECO:0000256" key="19">
    <source>
        <dbReference type="SAM" id="MobiDB-lite"/>
    </source>
</evidence>
<keyword evidence="20" id="KW-1133">Transmembrane helix</keyword>
<comment type="function">
    <text evidence="17">Escort protein required for cholesterol as well as lipid homeostasis. Regulates export of the SCAP-SREBP complex from the endoplasmic reticulum to the Golgi upon low cholesterol, thereby regulating the processing of sterol regulatory element-binding proteins (SREBPs) SREBF1/SREBP1 and SREBF2/SREBP2. At high sterol concentrations, formation of a ternary complex with INSIG (INSIG1 or INSIG2) leads to mask the ER export signal in SCAP, promoting retention of the complex in the endoplasmic reticulum. Low sterol concentrations trigger release of INSIG, a conformational change in the SSD domain of SCAP, unmasking of the ER export signal, promoting recruitment into COPII-coated vesicles and transport of the SCAP-SREBP to the Golgi: in the Golgi, SREBPs are then processed, releasing the transcription factor fragment of SREBPs from the membrane, its import into the nucleus and up-regulation of LDLR, INSIG1 and the mevalonate pathway. Binds cholesterol via its SSD domain.</text>
</comment>
<dbReference type="PROSITE" id="PS00678">
    <property type="entry name" value="WD_REPEATS_1"/>
    <property type="match status" value="1"/>
</dbReference>
<comment type="subcellular location">
    <subcellularLocation>
        <location evidence="3">Cytoplasmic vesicle</location>
        <location evidence="3">COPII-coated vesicle membrane</location>
        <topology evidence="3">Multi-pass membrane protein</topology>
    </subcellularLocation>
    <subcellularLocation>
        <location evidence="1">Endoplasmic reticulum</location>
    </subcellularLocation>
    <subcellularLocation>
        <location evidence="2">Golgi apparatus membrane</location>
    </subcellularLocation>
</comment>
<evidence type="ECO:0000256" key="8">
    <source>
        <dbReference type="ARBA" id="ARBA00022737"/>
    </source>
</evidence>
<dbReference type="PROSITE" id="PS50156">
    <property type="entry name" value="SSD"/>
    <property type="match status" value="1"/>
</dbReference>
<evidence type="ECO:0000256" key="20">
    <source>
        <dbReference type="SAM" id="Phobius"/>
    </source>
</evidence>
<feature type="transmembrane region" description="Helical" evidence="20">
    <location>
        <begin position="365"/>
        <end position="389"/>
    </location>
</feature>
<keyword evidence="20" id="KW-0812">Transmembrane</keyword>
<dbReference type="InterPro" id="IPR030225">
    <property type="entry name" value="SCAP"/>
</dbReference>
<keyword evidence="8" id="KW-0677">Repeat</keyword>
<proteinExistence type="inferred from homology"/>
<dbReference type="OrthoDB" id="1914839at2759"/>
<keyword evidence="23" id="KW-1185">Reference proteome</keyword>
<comment type="caution">
    <text evidence="22">The sequence shown here is derived from an EMBL/GenBank/DDBJ whole genome shotgun (WGS) entry which is preliminary data.</text>
</comment>
<dbReference type="Proteomes" id="UP000722485">
    <property type="component" value="Unassembled WGS sequence"/>
</dbReference>
<dbReference type="AlphaFoldDB" id="A0A9P5L841"/>
<dbReference type="GO" id="GO:0000139">
    <property type="term" value="C:Golgi membrane"/>
    <property type="evidence" value="ECO:0007669"/>
    <property type="project" value="UniProtKB-SubCell"/>
</dbReference>
<evidence type="ECO:0000256" key="15">
    <source>
        <dbReference type="ARBA" id="ARBA00023221"/>
    </source>
</evidence>
<dbReference type="InterPro" id="IPR000731">
    <property type="entry name" value="SSD"/>
</dbReference>
<gene>
    <name evidence="22" type="ORF">G7Z17_g13582</name>
</gene>
<evidence type="ECO:0000256" key="16">
    <source>
        <dbReference type="ARBA" id="ARBA00023329"/>
    </source>
</evidence>
<dbReference type="GO" id="GO:0045540">
    <property type="term" value="P:regulation of cholesterol biosynthetic process"/>
    <property type="evidence" value="ECO:0007669"/>
    <property type="project" value="TreeGrafter"/>
</dbReference>
<dbReference type="InterPro" id="IPR019775">
    <property type="entry name" value="WD40_repeat_CS"/>
</dbReference>
<feature type="transmembrane region" description="Helical" evidence="20">
    <location>
        <begin position="469"/>
        <end position="492"/>
    </location>
</feature>
<feature type="domain" description="SSD" evidence="21">
    <location>
        <begin position="336"/>
        <end position="494"/>
    </location>
</feature>
<feature type="transmembrane region" description="Helical" evidence="20">
    <location>
        <begin position="401"/>
        <end position="421"/>
    </location>
</feature>
<protein>
    <recommendedName>
        <fullName evidence="5">Sterol regulatory element-binding protein cleavage-activating protein</fullName>
    </recommendedName>
</protein>
<evidence type="ECO:0000256" key="12">
    <source>
        <dbReference type="ARBA" id="ARBA00023121"/>
    </source>
</evidence>
<comment type="similarity">
    <text evidence="4">Belongs to the WD repeat SCAP family.</text>
</comment>
<keyword evidence="14" id="KW-1207">Sterol metabolism</keyword>
<keyword evidence="9" id="KW-0256">Endoplasmic reticulum</keyword>
<feature type="repeat" description="WD" evidence="18">
    <location>
        <begin position="706"/>
        <end position="746"/>
    </location>
</feature>
<evidence type="ECO:0000256" key="1">
    <source>
        <dbReference type="ARBA" id="ARBA00004240"/>
    </source>
</evidence>
<evidence type="ECO:0000256" key="9">
    <source>
        <dbReference type="ARBA" id="ARBA00022824"/>
    </source>
</evidence>
<feature type="transmembrane region" description="Helical" evidence="20">
    <location>
        <begin position="539"/>
        <end position="557"/>
    </location>
</feature>
<reference evidence="22" key="1">
    <citation type="submission" date="2020-03" db="EMBL/GenBank/DDBJ databases">
        <title>Draft Genome Sequence of Cylindrodendrum hubeiense.</title>
        <authorList>
            <person name="Buettner E."/>
            <person name="Kellner H."/>
        </authorList>
    </citation>
    <scope>NUCLEOTIDE SEQUENCE</scope>
    <source>
        <strain evidence="22">IHI 201604</strain>
    </source>
</reference>
<keyword evidence="15" id="KW-0753">Steroid metabolism</keyword>
<evidence type="ECO:0000256" key="13">
    <source>
        <dbReference type="ARBA" id="ARBA00023136"/>
    </source>
</evidence>
<name>A0A9P5L841_9HYPO</name>
<dbReference type="InterPro" id="IPR001680">
    <property type="entry name" value="WD40_rpt"/>
</dbReference>
<evidence type="ECO:0000256" key="2">
    <source>
        <dbReference type="ARBA" id="ARBA00004394"/>
    </source>
</evidence>
<keyword evidence="11" id="KW-0443">Lipid metabolism</keyword>
<evidence type="ECO:0000259" key="21">
    <source>
        <dbReference type="PROSITE" id="PS50156"/>
    </source>
</evidence>
<keyword evidence="7 18" id="KW-0853">WD repeat</keyword>
<dbReference type="SUPFAM" id="SSF82866">
    <property type="entry name" value="Multidrug efflux transporter AcrB transmembrane domain"/>
    <property type="match status" value="1"/>
</dbReference>
<evidence type="ECO:0000313" key="22">
    <source>
        <dbReference type="EMBL" id="KAF7532986.1"/>
    </source>
</evidence>
<evidence type="ECO:0000256" key="14">
    <source>
        <dbReference type="ARBA" id="ARBA00023166"/>
    </source>
</evidence>
<dbReference type="GO" id="GO:0012507">
    <property type="term" value="C:ER to Golgi transport vesicle membrane"/>
    <property type="evidence" value="ECO:0007669"/>
    <property type="project" value="UniProtKB-SubCell"/>
</dbReference>
<feature type="region of interest" description="Disordered" evidence="19">
    <location>
        <begin position="1112"/>
        <end position="1132"/>
    </location>
</feature>
<evidence type="ECO:0000256" key="18">
    <source>
        <dbReference type="PROSITE-ProRule" id="PRU00221"/>
    </source>
</evidence>
<dbReference type="PROSITE" id="PS50082">
    <property type="entry name" value="WD_REPEATS_2"/>
    <property type="match status" value="1"/>
</dbReference>
<dbReference type="GO" id="GO:0032936">
    <property type="term" value="C:SREBP-SCAP complex"/>
    <property type="evidence" value="ECO:0007669"/>
    <property type="project" value="TreeGrafter"/>
</dbReference>
<dbReference type="GO" id="GO:0032933">
    <property type="term" value="P:SREBP signaling pathway"/>
    <property type="evidence" value="ECO:0007669"/>
    <property type="project" value="InterPro"/>
</dbReference>